<reference evidence="1 2" key="1">
    <citation type="submission" date="2019-09" db="EMBL/GenBank/DDBJ databases">
        <title>Wenzhouxiangella sp. Genome sequencing and assembly.</title>
        <authorList>
            <person name="Zhang R."/>
        </authorList>
    </citation>
    <scope>NUCLEOTIDE SEQUENCE [LARGE SCALE GENOMIC DNA]</scope>
    <source>
        <strain evidence="1 2">W260</strain>
    </source>
</reference>
<proteinExistence type="predicted"/>
<name>A0A5N0TEM2_9GAMM</name>
<dbReference type="Gene3D" id="1.10.260.40">
    <property type="entry name" value="lambda repressor-like DNA-binding domains"/>
    <property type="match status" value="1"/>
</dbReference>
<protein>
    <recommendedName>
        <fullName evidence="3">Cro/Cl family transcriptional regulator</fullName>
    </recommendedName>
</protein>
<evidence type="ECO:0000313" key="1">
    <source>
        <dbReference type="EMBL" id="KAA9133482.1"/>
    </source>
</evidence>
<keyword evidence="2" id="KW-1185">Reference proteome</keyword>
<dbReference type="GO" id="GO:0006355">
    <property type="term" value="P:regulation of DNA-templated transcription"/>
    <property type="evidence" value="ECO:0007669"/>
    <property type="project" value="InterPro"/>
</dbReference>
<evidence type="ECO:0008006" key="3">
    <source>
        <dbReference type="Google" id="ProtNLM"/>
    </source>
</evidence>
<dbReference type="SUPFAM" id="SSF47413">
    <property type="entry name" value="lambda repressor-like DNA-binding domains"/>
    <property type="match status" value="1"/>
</dbReference>
<evidence type="ECO:0000313" key="2">
    <source>
        <dbReference type="Proteomes" id="UP000325372"/>
    </source>
</evidence>
<dbReference type="GO" id="GO:0003677">
    <property type="term" value="F:DNA binding"/>
    <property type="evidence" value="ECO:0007669"/>
    <property type="project" value="InterPro"/>
</dbReference>
<dbReference type="AlphaFoldDB" id="A0A5N0TEM2"/>
<comment type="caution">
    <text evidence="1">The sequence shown here is derived from an EMBL/GenBank/DDBJ whole genome shotgun (WGS) entry which is preliminary data.</text>
</comment>
<dbReference type="Pfam" id="PF09048">
    <property type="entry name" value="Cro"/>
    <property type="match status" value="1"/>
</dbReference>
<sequence>MALISAQGDAYVKEITLKEFLEENTQNAAAIALGVGQSAIAQMVSSNRDIRFVMDARGEVINAYELKPLGKQPARASQRAA</sequence>
<dbReference type="Proteomes" id="UP000325372">
    <property type="component" value="Unassembled WGS sequence"/>
</dbReference>
<dbReference type="InterPro" id="IPR010982">
    <property type="entry name" value="Lambda_DNA-bd_dom_sf"/>
</dbReference>
<gene>
    <name evidence="1" type="ORF">F3N42_03780</name>
</gene>
<dbReference type="InterPro" id="IPR000655">
    <property type="entry name" value="Cro-like"/>
</dbReference>
<organism evidence="1 2">
    <name type="scientific">Marinihelvus fidelis</name>
    <dbReference type="NCBI Taxonomy" id="2613842"/>
    <lineage>
        <taxon>Bacteria</taxon>
        <taxon>Pseudomonadati</taxon>
        <taxon>Pseudomonadota</taxon>
        <taxon>Gammaproteobacteria</taxon>
        <taxon>Chromatiales</taxon>
        <taxon>Wenzhouxiangellaceae</taxon>
        <taxon>Marinihelvus</taxon>
    </lineage>
</organism>
<accession>A0A5N0TEM2</accession>
<dbReference type="EMBL" id="VYXP01000002">
    <property type="protein sequence ID" value="KAA9133482.1"/>
    <property type="molecule type" value="Genomic_DNA"/>
</dbReference>